<comment type="caution">
    <text evidence="2">The sequence shown here is derived from an EMBL/GenBank/DDBJ whole genome shotgun (WGS) entry which is preliminary data.</text>
</comment>
<gene>
    <name evidence="2" type="ORF">VNO77_08182</name>
</gene>
<feature type="compositionally biased region" description="Polar residues" evidence="1">
    <location>
        <begin position="63"/>
        <end position="73"/>
    </location>
</feature>
<proteinExistence type="predicted"/>
<feature type="region of interest" description="Disordered" evidence="1">
    <location>
        <begin position="63"/>
        <end position="107"/>
    </location>
</feature>
<dbReference type="Proteomes" id="UP001367508">
    <property type="component" value="Unassembled WGS sequence"/>
</dbReference>
<evidence type="ECO:0000313" key="3">
    <source>
        <dbReference type="Proteomes" id="UP001367508"/>
    </source>
</evidence>
<accession>A0AAN9M920</accession>
<dbReference type="AlphaFoldDB" id="A0AAN9M920"/>
<keyword evidence="3" id="KW-1185">Reference proteome</keyword>
<name>A0AAN9M920_CANGL</name>
<evidence type="ECO:0000313" key="2">
    <source>
        <dbReference type="EMBL" id="KAK7350082.1"/>
    </source>
</evidence>
<sequence>MSPVESPSVATVRAVLASPLTTEVTETGPSLVARDVGFISSRRSQPCFNSEFSNRLGFSILSSGDPVSSTSGRSFPGVSSGYCAQGEQGPKEEDDPPLLSARPYATEPPKISTPMMLASIQAFELVTVTVKKTCDHRLVVPRPPIIPSSEA</sequence>
<organism evidence="2 3">
    <name type="scientific">Canavalia gladiata</name>
    <name type="common">Sword bean</name>
    <name type="synonym">Dolichos gladiatus</name>
    <dbReference type="NCBI Taxonomy" id="3824"/>
    <lineage>
        <taxon>Eukaryota</taxon>
        <taxon>Viridiplantae</taxon>
        <taxon>Streptophyta</taxon>
        <taxon>Embryophyta</taxon>
        <taxon>Tracheophyta</taxon>
        <taxon>Spermatophyta</taxon>
        <taxon>Magnoliopsida</taxon>
        <taxon>eudicotyledons</taxon>
        <taxon>Gunneridae</taxon>
        <taxon>Pentapetalae</taxon>
        <taxon>rosids</taxon>
        <taxon>fabids</taxon>
        <taxon>Fabales</taxon>
        <taxon>Fabaceae</taxon>
        <taxon>Papilionoideae</taxon>
        <taxon>50 kb inversion clade</taxon>
        <taxon>NPAAA clade</taxon>
        <taxon>indigoferoid/millettioid clade</taxon>
        <taxon>Phaseoleae</taxon>
        <taxon>Canavalia</taxon>
    </lineage>
</organism>
<evidence type="ECO:0000256" key="1">
    <source>
        <dbReference type="SAM" id="MobiDB-lite"/>
    </source>
</evidence>
<dbReference type="EMBL" id="JAYMYQ010000002">
    <property type="protein sequence ID" value="KAK7350082.1"/>
    <property type="molecule type" value="Genomic_DNA"/>
</dbReference>
<protein>
    <submittedName>
        <fullName evidence="2">Uncharacterized protein</fullName>
    </submittedName>
</protein>
<reference evidence="2 3" key="1">
    <citation type="submission" date="2024-01" db="EMBL/GenBank/DDBJ databases">
        <title>The genomes of 5 underutilized Papilionoideae crops provide insights into root nodulation and disease resistanc.</title>
        <authorList>
            <person name="Jiang F."/>
        </authorList>
    </citation>
    <scope>NUCLEOTIDE SEQUENCE [LARGE SCALE GENOMIC DNA]</scope>
    <source>
        <strain evidence="2">LVBAO_FW01</strain>
        <tissue evidence="2">Leaves</tissue>
    </source>
</reference>